<comment type="caution">
    <text evidence="11">The sequence shown here is derived from an EMBL/GenBank/DDBJ whole genome shotgun (WGS) entry which is preliminary data.</text>
</comment>
<feature type="signal peptide" evidence="9">
    <location>
        <begin position="1"/>
        <end position="24"/>
    </location>
</feature>
<dbReference type="EMBL" id="JACCFP010000001">
    <property type="protein sequence ID" value="NYJ01063.1"/>
    <property type="molecule type" value="Genomic_DNA"/>
</dbReference>
<protein>
    <recommendedName>
        <fullName evidence="10">Peptidase M14 domain-containing protein</fullName>
    </recommendedName>
</protein>
<dbReference type="AlphaFoldDB" id="A0A853C436"/>
<evidence type="ECO:0000256" key="6">
    <source>
        <dbReference type="ARBA" id="ARBA00023049"/>
    </source>
</evidence>
<organism evidence="11 12">
    <name type="scientific">Nocardioides thalensis</name>
    <dbReference type="NCBI Taxonomy" id="1914755"/>
    <lineage>
        <taxon>Bacteria</taxon>
        <taxon>Bacillati</taxon>
        <taxon>Actinomycetota</taxon>
        <taxon>Actinomycetes</taxon>
        <taxon>Propionibacteriales</taxon>
        <taxon>Nocardioidaceae</taxon>
        <taxon>Nocardioides</taxon>
    </lineage>
</organism>
<dbReference type="Gene3D" id="3.40.630.10">
    <property type="entry name" value="Zn peptidases"/>
    <property type="match status" value="1"/>
</dbReference>
<evidence type="ECO:0000259" key="10">
    <source>
        <dbReference type="PROSITE" id="PS52035"/>
    </source>
</evidence>
<keyword evidence="4" id="KW-0378">Hydrolase</keyword>
<reference evidence="11 12" key="1">
    <citation type="submission" date="2020-07" db="EMBL/GenBank/DDBJ databases">
        <title>Sequencing the genomes of 1000 actinobacteria strains.</title>
        <authorList>
            <person name="Klenk H.-P."/>
        </authorList>
    </citation>
    <scope>NUCLEOTIDE SEQUENCE [LARGE SCALE GENOMIC DNA]</scope>
    <source>
        <strain evidence="11 12">DSM 103833</strain>
    </source>
</reference>
<dbReference type="RefSeq" id="WP_218910193.1">
    <property type="nucleotide sequence ID" value="NZ_JACCFP010000001.1"/>
</dbReference>
<evidence type="ECO:0000256" key="8">
    <source>
        <dbReference type="SAM" id="MobiDB-lite"/>
    </source>
</evidence>
<evidence type="ECO:0000256" key="9">
    <source>
        <dbReference type="SAM" id="SignalP"/>
    </source>
</evidence>
<feature type="domain" description="Peptidase M14" evidence="10">
    <location>
        <begin position="191"/>
        <end position="442"/>
    </location>
</feature>
<dbReference type="Gene3D" id="2.60.40.2700">
    <property type="match status" value="1"/>
</dbReference>
<keyword evidence="5" id="KW-0862">Zinc</keyword>
<keyword evidence="3" id="KW-0645">Protease</keyword>
<keyword evidence="9" id="KW-0732">Signal</keyword>
<dbReference type="GO" id="GO:0006508">
    <property type="term" value="P:proteolysis"/>
    <property type="evidence" value="ECO:0007669"/>
    <property type="project" value="UniProtKB-KW"/>
</dbReference>
<dbReference type="InterPro" id="IPR000834">
    <property type="entry name" value="Peptidase_M14"/>
</dbReference>
<proteinExistence type="inferred from homology"/>
<dbReference type="PANTHER" id="PTHR11705">
    <property type="entry name" value="PROTEASE FAMILY M14 CARBOXYPEPTIDASE A,B"/>
    <property type="match status" value="1"/>
</dbReference>
<gene>
    <name evidence="11" type="ORF">HNR19_001761</name>
</gene>
<evidence type="ECO:0000256" key="5">
    <source>
        <dbReference type="ARBA" id="ARBA00022833"/>
    </source>
</evidence>
<dbReference type="GO" id="GO:0004181">
    <property type="term" value="F:metallocarboxypeptidase activity"/>
    <property type="evidence" value="ECO:0007669"/>
    <property type="project" value="InterPro"/>
</dbReference>
<dbReference type="PANTHER" id="PTHR11705:SF143">
    <property type="entry name" value="SLL0236 PROTEIN"/>
    <property type="match status" value="1"/>
</dbReference>
<evidence type="ECO:0000256" key="4">
    <source>
        <dbReference type="ARBA" id="ARBA00022801"/>
    </source>
</evidence>
<evidence type="ECO:0000256" key="7">
    <source>
        <dbReference type="PROSITE-ProRule" id="PRU01379"/>
    </source>
</evidence>
<evidence type="ECO:0000256" key="3">
    <source>
        <dbReference type="ARBA" id="ARBA00022670"/>
    </source>
</evidence>
<evidence type="ECO:0000313" key="11">
    <source>
        <dbReference type="EMBL" id="NYJ01063.1"/>
    </source>
</evidence>
<dbReference type="GO" id="GO:0008270">
    <property type="term" value="F:zinc ion binding"/>
    <property type="evidence" value="ECO:0007669"/>
    <property type="project" value="InterPro"/>
</dbReference>
<dbReference type="InterPro" id="IPR013783">
    <property type="entry name" value="Ig-like_fold"/>
</dbReference>
<dbReference type="GO" id="GO:0005615">
    <property type="term" value="C:extracellular space"/>
    <property type="evidence" value="ECO:0007669"/>
    <property type="project" value="TreeGrafter"/>
</dbReference>
<comment type="caution">
    <text evidence="7">Lacks conserved residue(s) required for the propagation of feature annotation.</text>
</comment>
<dbReference type="GO" id="GO:0005975">
    <property type="term" value="P:carbohydrate metabolic process"/>
    <property type="evidence" value="ECO:0007669"/>
    <property type="project" value="UniProtKB-ARBA"/>
</dbReference>
<keyword evidence="6" id="KW-0482">Metalloprotease</keyword>
<feature type="chain" id="PRO_5038358480" description="Peptidase M14 domain-containing protein" evidence="9">
    <location>
        <begin position="25"/>
        <end position="442"/>
    </location>
</feature>
<keyword evidence="12" id="KW-1185">Reference proteome</keyword>
<name>A0A853C436_9ACTN</name>
<feature type="region of interest" description="Disordered" evidence="8">
    <location>
        <begin position="27"/>
        <end position="55"/>
    </location>
</feature>
<evidence type="ECO:0000256" key="2">
    <source>
        <dbReference type="ARBA" id="ARBA00005988"/>
    </source>
</evidence>
<dbReference type="SMART" id="SM00631">
    <property type="entry name" value="Zn_pept"/>
    <property type="match status" value="1"/>
</dbReference>
<dbReference type="Proteomes" id="UP000530424">
    <property type="component" value="Unassembled WGS sequence"/>
</dbReference>
<evidence type="ECO:0000313" key="12">
    <source>
        <dbReference type="Proteomes" id="UP000530424"/>
    </source>
</evidence>
<sequence>MTPRRIAAPLLLALLVQLVQVALAAGPARAAEPDNVTRPSVSGPGTLGTTLTADPGTWTGEDLTFAYQWLRDGDPIGGATGTTYEIRAADVRTRLAVRVTASDPTDPGAPGTATSERRWVPAVPTTTVLRAPERTTARETITLRVRVAAGPVDGPTGTVVVYDGRTRVKGERLRPGHLGRIEVPVRVRTKGVHHYQVRYEATGPTTSSRSERVAVTADPAYVTRKRVIGRSVRGRAITAWFRGDPEAEHVLLLLGQMHGDEPAGPRTAWHVRDHLRPKSGTALWVVPTMNPDGAARHTRRNARGVDLNRNWPTSGWTSAGKGSRYWGGPRPASEPETQAMIAFLRKIKPDYIASIHQPLYAIGRSGQDVAWERRLSRNLNLPRKHLGVGTPSGKVSPTMTGWYNARLGGHGVATTIEYGYSPTTHYVTEVAGKGTLRAALVY</sequence>
<dbReference type="Gene3D" id="2.60.40.10">
    <property type="entry name" value="Immunoglobulins"/>
    <property type="match status" value="1"/>
</dbReference>
<dbReference type="PROSITE" id="PS52035">
    <property type="entry name" value="PEPTIDASE_M14"/>
    <property type="match status" value="1"/>
</dbReference>
<evidence type="ECO:0000256" key="1">
    <source>
        <dbReference type="ARBA" id="ARBA00001947"/>
    </source>
</evidence>
<comment type="cofactor">
    <cofactor evidence="1">
        <name>Zn(2+)</name>
        <dbReference type="ChEBI" id="CHEBI:29105"/>
    </cofactor>
</comment>
<comment type="similarity">
    <text evidence="2 7">Belongs to the peptidase M14 family.</text>
</comment>
<accession>A0A853C436</accession>
<dbReference type="SUPFAM" id="SSF53187">
    <property type="entry name" value="Zn-dependent exopeptidases"/>
    <property type="match status" value="1"/>
</dbReference>
<dbReference type="Pfam" id="PF00246">
    <property type="entry name" value="Peptidase_M14"/>
    <property type="match status" value="1"/>
</dbReference>